<reference evidence="1" key="1">
    <citation type="journal article" date="2018" name="DNA Res.">
        <title>Multiple hybrid de novo genome assembly of finger millet, an orphan allotetraploid crop.</title>
        <authorList>
            <person name="Hatakeyama M."/>
            <person name="Aluri S."/>
            <person name="Balachadran M.T."/>
            <person name="Sivarajan S.R."/>
            <person name="Patrignani A."/>
            <person name="Gruter S."/>
            <person name="Poveda L."/>
            <person name="Shimizu-Inatsugi R."/>
            <person name="Baeten J."/>
            <person name="Francoijs K.J."/>
            <person name="Nataraja K.N."/>
            <person name="Reddy Y.A.N."/>
            <person name="Phadnis S."/>
            <person name="Ravikumar R.L."/>
            <person name="Schlapbach R."/>
            <person name="Sreeman S.M."/>
            <person name="Shimizu K.K."/>
        </authorList>
    </citation>
    <scope>NUCLEOTIDE SEQUENCE</scope>
</reference>
<name>A0AAV5FVN8_ELECO</name>
<evidence type="ECO:0000313" key="1">
    <source>
        <dbReference type="EMBL" id="GJN38515.1"/>
    </source>
</evidence>
<comment type="caution">
    <text evidence="1">The sequence shown here is derived from an EMBL/GenBank/DDBJ whole genome shotgun (WGS) entry which is preliminary data.</text>
</comment>
<dbReference type="Proteomes" id="UP001054889">
    <property type="component" value="Unassembled WGS sequence"/>
</dbReference>
<dbReference type="PANTHER" id="PTHR33165:SF86">
    <property type="entry name" value="EXPRESSED PROTEIN"/>
    <property type="match status" value="1"/>
</dbReference>
<accession>A0AAV5FVN8</accession>
<evidence type="ECO:0008006" key="3">
    <source>
        <dbReference type="Google" id="ProtNLM"/>
    </source>
</evidence>
<gene>
    <name evidence="1" type="primary">gb27565</name>
    <name evidence="1" type="ORF">PR202_gb27565</name>
</gene>
<keyword evidence="2" id="KW-1185">Reference proteome</keyword>
<protein>
    <recommendedName>
        <fullName evidence="3">F-box protein</fullName>
    </recommendedName>
</protein>
<sequence length="126" mass="14207">MAVADWASLPVDLIGRIADRFLATEDLDHYMDFRAVCSSWRSATADPKADPRDPRFRPRRWAMLDEVHRSDARLFVNLDTGRFLRKDLPLLSSRFYLVASAAGGLIVLAERTAPHAARILNPFTAP</sequence>
<dbReference type="EMBL" id="BQKI01000097">
    <property type="protein sequence ID" value="GJN38515.1"/>
    <property type="molecule type" value="Genomic_DNA"/>
</dbReference>
<dbReference type="PANTHER" id="PTHR33165">
    <property type="entry name" value="F-BOX DOMAIN CONTAINING PROTEIN-LIKE-RELATED"/>
    <property type="match status" value="1"/>
</dbReference>
<organism evidence="1 2">
    <name type="scientific">Eleusine coracana subsp. coracana</name>
    <dbReference type="NCBI Taxonomy" id="191504"/>
    <lineage>
        <taxon>Eukaryota</taxon>
        <taxon>Viridiplantae</taxon>
        <taxon>Streptophyta</taxon>
        <taxon>Embryophyta</taxon>
        <taxon>Tracheophyta</taxon>
        <taxon>Spermatophyta</taxon>
        <taxon>Magnoliopsida</taxon>
        <taxon>Liliopsida</taxon>
        <taxon>Poales</taxon>
        <taxon>Poaceae</taxon>
        <taxon>PACMAD clade</taxon>
        <taxon>Chloridoideae</taxon>
        <taxon>Cynodonteae</taxon>
        <taxon>Eleusininae</taxon>
        <taxon>Eleusine</taxon>
    </lineage>
</organism>
<proteinExistence type="predicted"/>
<evidence type="ECO:0000313" key="2">
    <source>
        <dbReference type="Proteomes" id="UP001054889"/>
    </source>
</evidence>
<reference evidence="1" key="2">
    <citation type="submission" date="2021-12" db="EMBL/GenBank/DDBJ databases">
        <title>Resequencing data analysis of finger millet.</title>
        <authorList>
            <person name="Hatakeyama M."/>
            <person name="Aluri S."/>
            <person name="Balachadran M.T."/>
            <person name="Sivarajan S.R."/>
            <person name="Poveda L."/>
            <person name="Shimizu-Inatsugi R."/>
            <person name="Schlapbach R."/>
            <person name="Sreeman S.M."/>
            <person name="Shimizu K.K."/>
        </authorList>
    </citation>
    <scope>NUCLEOTIDE SEQUENCE</scope>
</reference>
<dbReference type="Gene3D" id="1.20.1280.50">
    <property type="match status" value="1"/>
</dbReference>
<dbReference type="AlphaFoldDB" id="A0AAV5FVN8"/>